<dbReference type="InterPro" id="IPR017423">
    <property type="entry name" value="TRM6"/>
</dbReference>
<evidence type="ECO:0000256" key="6">
    <source>
        <dbReference type="ARBA" id="ARBA00032319"/>
    </source>
</evidence>
<comment type="similarity">
    <text evidence="2">Belongs to the TRM6/GCD10 family.</text>
</comment>
<reference evidence="7" key="1">
    <citation type="submission" date="2014-12" db="EMBL/GenBank/DDBJ databases">
        <title>Insight into the proteome of Arion vulgaris.</title>
        <authorList>
            <person name="Aradska J."/>
            <person name="Bulat T."/>
            <person name="Smidak R."/>
            <person name="Sarate P."/>
            <person name="Gangsoo J."/>
            <person name="Sialana F."/>
            <person name="Bilban M."/>
            <person name="Lubec G."/>
        </authorList>
    </citation>
    <scope>NUCLEOTIDE SEQUENCE</scope>
    <source>
        <tissue evidence="7">Skin</tissue>
    </source>
</reference>
<dbReference type="PANTHER" id="PTHR12945">
    <property type="entry name" value="TRANSLATION INITIATION FACTOR EIF3-RELATED"/>
    <property type="match status" value="1"/>
</dbReference>
<comment type="subcellular location">
    <subcellularLocation>
        <location evidence="1">Nucleus</location>
    </subcellularLocation>
</comment>
<accession>A0A0B7AXE2</accession>
<evidence type="ECO:0000256" key="3">
    <source>
        <dbReference type="ARBA" id="ARBA00021704"/>
    </source>
</evidence>
<evidence type="ECO:0000313" key="7">
    <source>
        <dbReference type="EMBL" id="CEK85322.1"/>
    </source>
</evidence>
<dbReference type="GO" id="GO:0031515">
    <property type="term" value="C:tRNA (m1A) methyltransferase complex"/>
    <property type="evidence" value="ECO:0007669"/>
    <property type="project" value="InterPro"/>
</dbReference>
<protein>
    <recommendedName>
        <fullName evidence="3">tRNA (adenine(58)-N(1))-methyltransferase non-catalytic subunit TRM6</fullName>
    </recommendedName>
    <alternativeName>
        <fullName evidence="6">tRNA(m1A58)-methyltransferase subunit TRM6</fullName>
    </alternativeName>
</protein>
<dbReference type="Gene3D" id="3.40.50.150">
    <property type="entry name" value="Vaccinia Virus protein VP39"/>
    <property type="match status" value="1"/>
</dbReference>
<keyword evidence="4" id="KW-0819">tRNA processing</keyword>
<dbReference type="AlphaFoldDB" id="A0A0B7AXE2"/>
<dbReference type="GO" id="GO:0005634">
    <property type="term" value="C:nucleus"/>
    <property type="evidence" value="ECO:0007669"/>
    <property type="project" value="UniProtKB-SubCell"/>
</dbReference>
<evidence type="ECO:0000256" key="5">
    <source>
        <dbReference type="ARBA" id="ARBA00023242"/>
    </source>
</evidence>
<gene>
    <name evidence="7" type="primary">ORF147489</name>
</gene>
<dbReference type="InterPro" id="IPR029063">
    <property type="entry name" value="SAM-dependent_MTases_sf"/>
</dbReference>
<dbReference type="GO" id="GO:0030488">
    <property type="term" value="P:tRNA methylation"/>
    <property type="evidence" value="ECO:0007669"/>
    <property type="project" value="InterPro"/>
</dbReference>
<evidence type="ECO:0000256" key="1">
    <source>
        <dbReference type="ARBA" id="ARBA00004123"/>
    </source>
</evidence>
<sequence length="96" mass="11201">MKLLEFLHPSRPVVVYCQFVEPLVECYTEIKKRGIGIQLRLSETWFREYQVLPQRTHPMMNMSGTGGYLLTFITVQAKQIYLDNKETTTATTQSKK</sequence>
<organism evidence="7">
    <name type="scientific">Arion vulgaris</name>
    <dbReference type="NCBI Taxonomy" id="1028688"/>
    <lineage>
        <taxon>Eukaryota</taxon>
        <taxon>Metazoa</taxon>
        <taxon>Spiralia</taxon>
        <taxon>Lophotrochozoa</taxon>
        <taxon>Mollusca</taxon>
        <taxon>Gastropoda</taxon>
        <taxon>Heterobranchia</taxon>
        <taxon>Euthyneura</taxon>
        <taxon>Panpulmonata</taxon>
        <taxon>Eupulmonata</taxon>
        <taxon>Stylommatophora</taxon>
        <taxon>Helicina</taxon>
        <taxon>Arionoidea</taxon>
        <taxon>Arionidae</taxon>
        <taxon>Arion</taxon>
    </lineage>
</organism>
<proteinExistence type="inferred from homology"/>
<dbReference type="EMBL" id="HACG01038457">
    <property type="protein sequence ID" value="CEK85322.1"/>
    <property type="molecule type" value="Transcribed_RNA"/>
</dbReference>
<name>A0A0B7AXE2_9EUPU</name>
<evidence type="ECO:0000256" key="2">
    <source>
        <dbReference type="ARBA" id="ARBA00008320"/>
    </source>
</evidence>
<keyword evidence="5" id="KW-0539">Nucleus</keyword>
<evidence type="ECO:0000256" key="4">
    <source>
        <dbReference type="ARBA" id="ARBA00022694"/>
    </source>
</evidence>
<dbReference type="PANTHER" id="PTHR12945:SF0">
    <property type="entry name" value="TRNA (ADENINE(58)-N(1))-METHYLTRANSFERASE NON-CATALYTIC SUBUNIT TRM6"/>
    <property type="match status" value="1"/>
</dbReference>